<dbReference type="InterPro" id="IPR050951">
    <property type="entry name" value="Retrovirus_Pol_polyprotein"/>
</dbReference>
<dbReference type="GO" id="GO:0016779">
    <property type="term" value="F:nucleotidyltransferase activity"/>
    <property type="evidence" value="ECO:0007669"/>
    <property type="project" value="UniProtKB-KW"/>
</dbReference>
<dbReference type="GO" id="GO:0004519">
    <property type="term" value="F:endonuclease activity"/>
    <property type="evidence" value="ECO:0007669"/>
    <property type="project" value="UniProtKB-KW"/>
</dbReference>
<evidence type="ECO:0000256" key="2">
    <source>
        <dbReference type="ARBA" id="ARBA00022695"/>
    </source>
</evidence>
<dbReference type="CDD" id="cd00303">
    <property type="entry name" value="retropepsin_like"/>
    <property type="match status" value="1"/>
</dbReference>
<keyword evidence="1" id="KW-0808">Transferase</keyword>
<dbReference type="Proteomes" id="UP001314205">
    <property type="component" value="Unassembled WGS sequence"/>
</dbReference>
<dbReference type="PANTHER" id="PTHR37984:SF5">
    <property type="entry name" value="PROTEIN NYNRIN-LIKE"/>
    <property type="match status" value="1"/>
</dbReference>
<dbReference type="PANTHER" id="PTHR37984">
    <property type="entry name" value="PROTEIN CBG26694"/>
    <property type="match status" value="1"/>
</dbReference>
<evidence type="ECO:0000313" key="7">
    <source>
        <dbReference type="Proteomes" id="UP001314205"/>
    </source>
</evidence>
<dbReference type="EMBL" id="CAVLGL010000079">
    <property type="protein sequence ID" value="CAK1585048.1"/>
    <property type="molecule type" value="Genomic_DNA"/>
</dbReference>
<dbReference type="Gene3D" id="4.10.60.10">
    <property type="entry name" value="Zinc finger, CCHC-type"/>
    <property type="match status" value="1"/>
</dbReference>
<feature type="region of interest" description="Disordered" evidence="5">
    <location>
        <begin position="319"/>
        <end position="342"/>
    </location>
</feature>
<evidence type="ECO:0000256" key="3">
    <source>
        <dbReference type="ARBA" id="ARBA00022722"/>
    </source>
</evidence>
<keyword evidence="3" id="KW-0540">Nuclease</keyword>
<accession>A0AAV1KQP4</accession>
<dbReference type="Gene3D" id="3.10.10.10">
    <property type="entry name" value="HIV Type 1 Reverse Transcriptase, subunit A, domain 1"/>
    <property type="match status" value="1"/>
</dbReference>
<gene>
    <name evidence="6" type="ORF">PARMNEM_LOCUS6191</name>
</gene>
<feature type="region of interest" description="Disordered" evidence="5">
    <location>
        <begin position="274"/>
        <end position="296"/>
    </location>
</feature>
<feature type="compositionally biased region" description="Polar residues" evidence="5">
    <location>
        <begin position="328"/>
        <end position="342"/>
    </location>
</feature>
<sequence length="639" mass="71444">MSEQQSRSRKRKHESNKDVLNAILARLNTLEERFTSPPPPSEPLLQAASTSSGQAPHPVLPALMIGAATDDVRDDDSTAVHAPVSVSRESIATGGDTTGRIVEAITSLVKVRSNNYYISNFDPHFHNIDVWCEEVDRAKETNGWDDNECLSRIGNFLKGEARVWLSEWSSTDRSWTNFKQEFKMLCPRTLDIASILYEVMTKDSKSYATYAEYARRSLLRLGLVRGLSDELIVAIVLRGITDPHIKAAATNAKLQPNDLVHFLSMYIKPKNDFPSTRDITRGSHPSSESNITRRNENKKGVGDLRCHFCRRFGHKRIDSKKAKRMRLGNNSGPSSSNTQSPHSVTCSFCKKSGHEINDCFAKQRSDSTKLNPHNVNFYSKLDSNVSRSTIDVTSAVIEGVPIDLLVDSGSCISLVSSSLLKHFKVNQRPTYHILRGIGSQLIECTSFVTLIVELPHISIETEFYVVPHDCISTPVIIGTDILNREGITYIQQNGFQILTRTGKPLPVNHAFDINNVNTPLKGEEKEQLLLVISDFSKFFITGTASSTVTTGSMKIELSNNKPVCYRPYKLSYDEKLRVRSIVKDLMDKGIIRESESPYAGPVILVKKKDGTDRMCVDYRVLNSRTVKKQVSLATHRGSH</sequence>
<evidence type="ECO:0008006" key="8">
    <source>
        <dbReference type="Google" id="ProtNLM"/>
    </source>
</evidence>
<feature type="region of interest" description="Disordered" evidence="5">
    <location>
        <begin position="30"/>
        <end position="58"/>
    </location>
</feature>
<dbReference type="GO" id="GO:0071897">
    <property type="term" value="P:DNA biosynthetic process"/>
    <property type="evidence" value="ECO:0007669"/>
    <property type="project" value="UniProtKB-ARBA"/>
</dbReference>
<evidence type="ECO:0000256" key="4">
    <source>
        <dbReference type="ARBA" id="ARBA00022759"/>
    </source>
</evidence>
<name>A0AAV1KQP4_9NEOP</name>
<feature type="region of interest" description="Disordered" evidence="5">
    <location>
        <begin position="1"/>
        <end position="20"/>
    </location>
</feature>
<dbReference type="SUPFAM" id="SSF50630">
    <property type="entry name" value="Acid proteases"/>
    <property type="match status" value="1"/>
</dbReference>
<keyword evidence="2" id="KW-0548">Nucleotidyltransferase</keyword>
<keyword evidence="4" id="KW-0255">Endonuclease</keyword>
<proteinExistence type="predicted"/>
<evidence type="ECO:0000256" key="5">
    <source>
        <dbReference type="SAM" id="MobiDB-lite"/>
    </source>
</evidence>
<keyword evidence="4" id="KW-0378">Hydrolase</keyword>
<keyword evidence="7" id="KW-1185">Reference proteome</keyword>
<evidence type="ECO:0000313" key="6">
    <source>
        <dbReference type="EMBL" id="CAK1585048.1"/>
    </source>
</evidence>
<protein>
    <recommendedName>
        <fullName evidence="8">Gag-pol polyprotein</fullName>
    </recommendedName>
</protein>
<dbReference type="SUPFAM" id="SSF56672">
    <property type="entry name" value="DNA/RNA polymerases"/>
    <property type="match status" value="1"/>
</dbReference>
<evidence type="ECO:0000256" key="1">
    <source>
        <dbReference type="ARBA" id="ARBA00022679"/>
    </source>
</evidence>
<dbReference type="InterPro" id="IPR021109">
    <property type="entry name" value="Peptidase_aspartic_dom_sf"/>
</dbReference>
<organism evidence="6 7">
    <name type="scientific">Parnassius mnemosyne</name>
    <name type="common">clouded apollo</name>
    <dbReference type="NCBI Taxonomy" id="213953"/>
    <lineage>
        <taxon>Eukaryota</taxon>
        <taxon>Metazoa</taxon>
        <taxon>Ecdysozoa</taxon>
        <taxon>Arthropoda</taxon>
        <taxon>Hexapoda</taxon>
        <taxon>Insecta</taxon>
        <taxon>Pterygota</taxon>
        <taxon>Neoptera</taxon>
        <taxon>Endopterygota</taxon>
        <taxon>Lepidoptera</taxon>
        <taxon>Glossata</taxon>
        <taxon>Ditrysia</taxon>
        <taxon>Papilionoidea</taxon>
        <taxon>Papilionidae</taxon>
        <taxon>Parnassiinae</taxon>
        <taxon>Parnassini</taxon>
        <taxon>Parnassius</taxon>
        <taxon>Driopa</taxon>
    </lineage>
</organism>
<reference evidence="6 7" key="1">
    <citation type="submission" date="2023-11" db="EMBL/GenBank/DDBJ databases">
        <authorList>
            <person name="Hedman E."/>
            <person name="Englund M."/>
            <person name="Stromberg M."/>
            <person name="Nyberg Akerstrom W."/>
            <person name="Nylinder S."/>
            <person name="Jareborg N."/>
            <person name="Kallberg Y."/>
            <person name="Kronander E."/>
        </authorList>
    </citation>
    <scope>NUCLEOTIDE SEQUENCE [LARGE SCALE GENOMIC DNA]</scope>
</reference>
<dbReference type="InterPro" id="IPR043502">
    <property type="entry name" value="DNA/RNA_pol_sf"/>
</dbReference>
<dbReference type="AlphaFoldDB" id="A0AAV1KQP4"/>
<dbReference type="Gene3D" id="2.40.70.10">
    <property type="entry name" value="Acid Proteases"/>
    <property type="match status" value="1"/>
</dbReference>
<comment type="caution">
    <text evidence="6">The sequence shown here is derived from an EMBL/GenBank/DDBJ whole genome shotgun (WGS) entry which is preliminary data.</text>
</comment>